<accession>A0A929BE64</accession>
<dbReference type="SUPFAM" id="SSF56784">
    <property type="entry name" value="HAD-like"/>
    <property type="match status" value="1"/>
</dbReference>
<dbReference type="Pfam" id="PF13242">
    <property type="entry name" value="Hydrolase_like"/>
    <property type="match status" value="1"/>
</dbReference>
<dbReference type="PANTHER" id="PTHR19288:SF95">
    <property type="entry name" value="D-GLYCEROL 3-PHOSPHATE PHOSPHATASE"/>
    <property type="match status" value="1"/>
</dbReference>
<gene>
    <name evidence="2" type="ORF">IQ251_15970</name>
</gene>
<dbReference type="InterPro" id="IPR041065">
    <property type="entry name" value="GNAT-like"/>
</dbReference>
<dbReference type="Gene3D" id="3.40.50.1000">
    <property type="entry name" value="HAD superfamily/HAD-like"/>
    <property type="match status" value="2"/>
</dbReference>
<keyword evidence="3" id="KW-1185">Reference proteome</keyword>
<dbReference type="Proteomes" id="UP000598360">
    <property type="component" value="Unassembled WGS sequence"/>
</dbReference>
<dbReference type="InterPro" id="IPR006357">
    <property type="entry name" value="HAD-SF_hydro_IIA"/>
</dbReference>
<dbReference type="RefSeq" id="WP_193929397.1">
    <property type="nucleotide sequence ID" value="NZ_JADEYC010000028.1"/>
</dbReference>
<dbReference type="NCBIfam" id="TIGR01460">
    <property type="entry name" value="HAD-SF-IIA"/>
    <property type="match status" value="1"/>
</dbReference>
<name>A0A929BE64_9PSEU</name>
<dbReference type="Pfam" id="PF18407">
    <property type="entry name" value="GNAT_like"/>
    <property type="match status" value="1"/>
</dbReference>
<proteinExistence type="predicted"/>
<dbReference type="PANTHER" id="PTHR19288">
    <property type="entry name" value="4-NITROPHENYLPHOSPHATASE-RELATED"/>
    <property type="match status" value="1"/>
</dbReference>
<dbReference type="InterPro" id="IPR023214">
    <property type="entry name" value="HAD_sf"/>
</dbReference>
<organism evidence="2 3">
    <name type="scientific">Saccharopolyspora montiporae</name>
    <dbReference type="NCBI Taxonomy" id="2781240"/>
    <lineage>
        <taxon>Bacteria</taxon>
        <taxon>Bacillati</taxon>
        <taxon>Actinomycetota</taxon>
        <taxon>Actinomycetes</taxon>
        <taxon>Pseudonocardiales</taxon>
        <taxon>Pseudonocardiaceae</taxon>
        <taxon>Saccharopolyspora</taxon>
    </lineage>
</organism>
<evidence type="ECO:0000259" key="1">
    <source>
        <dbReference type="Pfam" id="PF18407"/>
    </source>
</evidence>
<dbReference type="EMBL" id="JADEYC010000028">
    <property type="protein sequence ID" value="MBE9375948.1"/>
    <property type="molecule type" value="Genomic_DNA"/>
</dbReference>
<dbReference type="InterPro" id="IPR036412">
    <property type="entry name" value="HAD-like_sf"/>
</dbReference>
<dbReference type="AlphaFoldDB" id="A0A929BE64"/>
<feature type="domain" description="GCN5-related N-acetyltransferase-like" evidence="1">
    <location>
        <begin position="275"/>
        <end position="328"/>
    </location>
</feature>
<comment type="caution">
    <text evidence="2">The sequence shown here is derived from an EMBL/GenBank/DDBJ whole genome shotgun (WGS) entry which is preliminary data.</text>
</comment>
<keyword evidence="2" id="KW-0378">Hydrolase</keyword>
<sequence>MSRTLLDEHDLVLFDLDGTVYRGSELVPGALEAIRQVKHDRAAVRYVTNNASKPDHEVAGHLRGLGLPAASDEVSTSAQAAAGMLSEALPGGSRVLVVGSPALAAEVEHVGLRPVREYAQQPDAVVQGHSTETAWWNLAEACLAIRGGAAWVASNTDRTLPTERGELPGNGAMVAALQAATGRSPAVAGKPERPLLDRAVASAAASAPLMVGDRLDTDIAGGVRTGIPTLLVLTGVSTAQELLSADTSMRPDHVAADLGALHLPGAESRIQENSAWQVTVEDDRLRLSGSGDPLAALRALCAVWWAAGGGSPVLQPEDADAEQVLEKLNIR</sequence>
<dbReference type="GO" id="GO:0016791">
    <property type="term" value="F:phosphatase activity"/>
    <property type="evidence" value="ECO:0007669"/>
    <property type="project" value="TreeGrafter"/>
</dbReference>
<reference evidence="2" key="1">
    <citation type="submission" date="2020-10" db="EMBL/GenBank/DDBJ databases">
        <title>Diversity and distribution of actinomycetes associated with coral in the coast of Hainan.</title>
        <authorList>
            <person name="Li F."/>
        </authorList>
    </citation>
    <scope>NUCLEOTIDE SEQUENCE</scope>
    <source>
        <strain evidence="2">HNM0983</strain>
    </source>
</reference>
<dbReference type="Pfam" id="PF13344">
    <property type="entry name" value="Hydrolase_6"/>
    <property type="match status" value="1"/>
</dbReference>
<protein>
    <submittedName>
        <fullName evidence="2">HAD-IIA family hydrolase</fullName>
    </submittedName>
</protein>
<dbReference type="GO" id="GO:0005737">
    <property type="term" value="C:cytoplasm"/>
    <property type="evidence" value="ECO:0007669"/>
    <property type="project" value="TreeGrafter"/>
</dbReference>
<evidence type="ECO:0000313" key="2">
    <source>
        <dbReference type="EMBL" id="MBE9375948.1"/>
    </source>
</evidence>
<evidence type="ECO:0000313" key="3">
    <source>
        <dbReference type="Proteomes" id="UP000598360"/>
    </source>
</evidence>